<keyword evidence="2" id="KW-0614">Plasmid</keyword>
<evidence type="ECO:0000259" key="1">
    <source>
        <dbReference type="Pfam" id="PF13649"/>
    </source>
</evidence>
<evidence type="ECO:0000313" key="3">
    <source>
        <dbReference type="Proteomes" id="UP000019591"/>
    </source>
</evidence>
<geneLocation type="plasmid" evidence="2 3">
    <name>EAL2_808p</name>
</geneLocation>
<dbReference type="Proteomes" id="UP000019591">
    <property type="component" value="Plasmid EAL2_808p"/>
</dbReference>
<dbReference type="KEGG" id="eac:EAL2_808p07010"/>
<dbReference type="InterPro" id="IPR050447">
    <property type="entry name" value="Erg6_SMT_methyltransf"/>
</dbReference>
<dbReference type="CDD" id="cd02440">
    <property type="entry name" value="AdoMet_MTases"/>
    <property type="match status" value="1"/>
</dbReference>
<dbReference type="GO" id="GO:0032259">
    <property type="term" value="P:methylation"/>
    <property type="evidence" value="ECO:0007669"/>
    <property type="project" value="UniProtKB-KW"/>
</dbReference>
<dbReference type="PANTHER" id="PTHR44068">
    <property type="entry name" value="ZGC:194242"/>
    <property type="match status" value="1"/>
</dbReference>
<dbReference type="Pfam" id="PF13649">
    <property type="entry name" value="Methyltransf_25"/>
    <property type="match status" value="1"/>
</dbReference>
<dbReference type="OrthoDB" id="5522265at2"/>
<proteinExistence type="predicted"/>
<keyword evidence="2" id="KW-0489">Methyltransferase</keyword>
<dbReference type="eggNOG" id="COG2226">
    <property type="taxonomic scope" value="Bacteria"/>
</dbReference>
<feature type="domain" description="Methyltransferase" evidence="1">
    <location>
        <begin position="44"/>
        <end position="138"/>
    </location>
</feature>
<dbReference type="RefSeq" id="WP_051489287.1">
    <property type="nucleotide sequence ID" value="NZ_CP007453.1"/>
</dbReference>
<evidence type="ECO:0000313" key="2">
    <source>
        <dbReference type="EMBL" id="AHM58204.1"/>
    </source>
</evidence>
<dbReference type="Gene3D" id="3.40.50.150">
    <property type="entry name" value="Vaccinia Virus protein VP39"/>
    <property type="match status" value="1"/>
</dbReference>
<protein>
    <submittedName>
        <fullName evidence="2">Methyltransferase domain family</fullName>
    </submittedName>
</protein>
<dbReference type="PATRIC" id="fig|1286171.3.peg.2883"/>
<dbReference type="PANTHER" id="PTHR44068:SF11">
    <property type="entry name" value="GERANYL DIPHOSPHATE 2-C-METHYLTRANSFERASE"/>
    <property type="match status" value="1"/>
</dbReference>
<dbReference type="EMBL" id="CP007453">
    <property type="protein sequence ID" value="AHM58204.1"/>
    <property type="molecule type" value="Genomic_DNA"/>
</dbReference>
<dbReference type="SUPFAM" id="SSF53335">
    <property type="entry name" value="S-adenosyl-L-methionine-dependent methyltransferases"/>
    <property type="match status" value="1"/>
</dbReference>
<dbReference type="GO" id="GO:0008168">
    <property type="term" value="F:methyltransferase activity"/>
    <property type="evidence" value="ECO:0007669"/>
    <property type="project" value="UniProtKB-KW"/>
</dbReference>
<keyword evidence="2" id="KW-0808">Transferase</keyword>
<keyword evidence="3" id="KW-1185">Reference proteome</keyword>
<sequence>MDDRMSDIITEEMFMNLPREGPGDNEETRRAISVLGFLPRGLHVLDIGCGPGEQTIELARKINGRITALDINQMFLNELKRRAKHAGVLEKIDIINGSMFNMGFANASFDIIWAEAAIYIMGFENGLMEWRKLLKDGGYIVVSDMCWSCDDMDELPDEIRHFWEREAPEMNTLSINKAIVEKLGYKLLDCFMIPESAWWKNYYGPLEERIGQLKKKYTDQPEAIELLDNGLVEIDMFRKYSGYYGYYFFVMQA</sequence>
<organism evidence="2 3">
    <name type="scientific">Peptoclostridium acidaminophilum DSM 3953</name>
    <dbReference type="NCBI Taxonomy" id="1286171"/>
    <lineage>
        <taxon>Bacteria</taxon>
        <taxon>Bacillati</taxon>
        <taxon>Bacillota</taxon>
        <taxon>Clostridia</taxon>
        <taxon>Peptostreptococcales</taxon>
        <taxon>Peptoclostridiaceae</taxon>
        <taxon>Peptoclostridium</taxon>
    </lineage>
</organism>
<dbReference type="InterPro" id="IPR029063">
    <property type="entry name" value="SAM-dependent_MTases_sf"/>
</dbReference>
<dbReference type="InterPro" id="IPR041698">
    <property type="entry name" value="Methyltransf_25"/>
</dbReference>
<dbReference type="HOGENOM" id="CLU_073559_0_0_9"/>
<gene>
    <name evidence="2" type="ORF">EAL2_808p07010</name>
</gene>
<name>W8T967_PEPAC</name>
<dbReference type="AlphaFoldDB" id="W8T967"/>
<accession>W8T967</accession>
<reference evidence="2 3" key="1">
    <citation type="journal article" date="2014" name="Genome Announc.">
        <title>Complete Genome Sequence of Amino Acid-Utilizing Eubacterium acidaminophilum al-2 (DSM 3953).</title>
        <authorList>
            <person name="Poehlein A."/>
            <person name="Andreesen J.R."/>
            <person name="Daniel R."/>
        </authorList>
    </citation>
    <scope>NUCLEOTIDE SEQUENCE [LARGE SCALE GENOMIC DNA]</scope>
    <source>
        <strain evidence="2 3">DSM 3953</strain>
        <plasmid evidence="3">Plasmid EAL2_808p</plasmid>
    </source>
</reference>